<evidence type="ECO:0000256" key="3">
    <source>
        <dbReference type="ARBA" id="ARBA00023125"/>
    </source>
</evidence>
<evidence type="ECO:0000256" key="4">
    <source>
        <dbReference type="ARBA" id="ARBA00023159"/>
    </source>
</evidence>
<dbReference type="RefSeq" id="XP_038047212.1">
    <property type="nucleotide sequence ID" value="XM_038191284.1"/>
</dbReference>
<dbReference type="EnsemblMetazoa" id="XM_038191292.1">
    <property type="protein sequence ID" value="XP_038047220.1"/>
    <property type="gene ID" value="LOC119721276"/>
</dbReference>
<dbReference type="GO" id="GO:0003677">
    <property type="term" value="F:DNA binding"/>
    <property type="evidence" value="ECO:0007669"/>
    <property type="project" value="UniProtKB-KW"/>
</dbReference>
<keyword evidence="4" id="KW-0010">Activator</keyword>
<comment type="similarity">
    <text evidence="7">Belongs to the NFYA/HAP2 subunit family.</text>
</comment>
<evidence type="ECO:0000313" key="10">
    <source>
        <dbReference type="Proteomes" id="UP000887568"/>
    </source>
</evidence>
<keyword evidence="2 7" id="KW-0805">Transcription regulation</keyword>
<feature type="compositionally biased region" description="Basic and acidic residues" evidence="8">
    <location>
        <begin position="291"/>
        <end position="305"/>
    </location>
</feature>
<feature type="compositionally biased region" description="Polar residues" evidence="8">
    <location>
        <begin position="325"/>
        <end position="340"/>
    </location>
</feature>
<dbReference type="GO" id="GO:0003700">
    <property type="term" value="F:DNA-binding transcription factor activity"/>
    <property type="evidence" value="ECO:0007669"/>
    <property type="project" value="UniProtKB-UniRule"/>
</dbReference>
<proteinExistence type="inferred from homology"/>
<feature type="region of interest" description="Disordered" evidence="8">
    <location>
        <begin position="364"/>
        <end position="384"/>
    </location>
</feature>
<dbReference type="EnsemblMetazoa" id="XM_038191275.1">
    <property type="protein sequence ID" value="XP_038047203.1"/>
    <property type="gene ID" value="LOC119721276"/>
</dbReference>
<dbReference type="CTD" id="4800"/>
<dbReference type="GO" id="GO:0016602">
    <property type="term" value="C:CCAAT-binding factor complex"/>
    <property type="evidence" value="ECO:0007669"/>
    <property type="project" value="InterPro"/>
</dbReference>
<dbReference type="SMART" id="SM00521">
    <property type="entry name" value="CBF"/>
    <property type="match status" value="1"/>
</dbReference>
<dbReference type="RefSeq" id="XP_038047203.1">
    <property type="nucleotide sequence ID" value="XM_038191275.1"/>
</dbReference>
<dbReference type="EnsemblMetazoa" id="XM_038191284.1">
    <property type="protein sequence ID" value="XP_038047212.1"/>
    <property type="gene ID" value="LOC119721276"/>
</dbReference>
<keyword evidence="6 7" id="KW-0539">Nucleus</keyword>
<protein>
    <recommendedName>
        <fullName evidence="7">Nuclear transcription factor Y subunit</fullName>
    </recommendedName>
</protein>
<dbReference type="GeneID" id="119721276"/>
<dbReference type="PROSITE" id="PS51152">
    <property type="entry name" value="NFYA_HAP2_2"/>
    <property type="match status" value="1"/>
</dbReference>
<comment type="subunit">
    <text evidence="7">Heterotrimer.</text>
</comment>
<dbReference type="PRINTS" id="PR00616">
    <property type="entry name" value="CCAATSUBUNTB"/>
</dbReference>
<evidence type="ECO:0000256" key="7">
    <source>
        <dbReference type="RuleBase" id="RU367155"/>
    </source>
</evidence>
<dbReference type="InterPro" id="IPR018362">
    <property type="entry name" value="CCAAT-binding_factor_CS"/>
</dbReference>
<feature type="region of interest" description="Disordered" evidence="8">
    <location>
        <begin position="289"/>
        <end position="352"/>
    </location>
</feature>
<keyword evidence="3 7" id="KW-0238">DNA-binding</keyword>
<dbReference type="AlphaFoldDB" id="A0A913Z664"/>
<name>A0A913Z664_PATMI</name>
<comment type="function">
    <text evidence="7">Component of the sequence-specific heterotrimeric transcription factor (NF-Y) which specifically recognizes a 5'-CCAAT-3' box motif found in the promoters of its target genes.</text>
</comment>
<sequence>MESSVSVGLTLANTEQMTSAQNITTQAQPMQIQVAQTSQQQQTQVVQVGGSGQIMASGQPITIQLAGNQGGTVQLQQVGQMLQVTGQNGQVQQIQLVQQPQQVQLQQPQQQATATTQQQPQQQQQQQAQQITVQQQPQSQPIILQSGQQQVAGQGGGQLQLQQFVTPDGQTILYQPVTNADTSTGTSVGLPQTNQATTQNANSLMATMPVNSDGGIVMMVPGSGGVPTMQRIPLPGAELLEEEPLYVNAKQYHRILKRRQARAKLEAEGRIPKERRKYLHESRHAHAMNRVRGDGGRFNHGRSDNETSFEESPTMVPRSKFPQGENASQQQQFSVTNQAGNSDSDSSLNINLDMLSGSPQIVANNQSLLEPTPNVTTNGTTNTV</sequence>
<evidence type="ECO:0000256" key="5">
    <source>
        <dbReference type="ARBA" id="ARBA00023163"/>
    </source>
</evidence>
<evidence type="ECO:0000256" key="2">
    <source>
        <dbReference type="ARBA" id="ARBA00023015"/>
    </source>
</evidence>
<reference evidence="9" key="1">
    <citation type="submission" date="2022-11" db="UniProtKB">
        <authorList>
            <consortium name="EnsemblMetazoa"/>
        </authorList>
    </citation>
    <scope>IDENTIFICATION</scope>
</reference>
<evidence type="ECO:0000256" key="8">
    <source>
        <dbReference type="SAM" id="MobiDB-lite"/>
    </source>
</evidence>
<dbReference type="PROSITE" id="PS00686">
    <property type="entry name" value="NFYA_HAP2_1"/>
    <property type="match status" value="1"/>
</dbReference>
<comment type="subcellular location">
    <subcellularLocation>
        <location evidence="1 7">Nucleus</location>
    </subcellularLocation>
</comment>
<dbReference type="Pfam" id="PF02045">
    <property type="entry name" value="CBFB_NFYA"/>
    <property type="match status" value="1"/>
</dbReference>
<dbReference type="Gene3D" id="6.10.250.2430">
    <property type="match status" value="1"/>
</dbReference>
<feature type="compositionally biased region" description="Low complexity" evidence="8">
    <location>
        <begin position="341"/>
        <end position="352"/>
    </location>
</feature>
<dbReference type="Proteomes" id="UP000887568">
    <property type="component" value="Unplaced"/>
</dbReference>
<keyword evidence="10" id="KW-1185">Reference proteome</keyword>
<dbReference type="OrthoDB" id="1097733at2759"/>
<dbReference type="InterPro" id="IPR001289">
    <property type="entry name" value="NFYA"/>
</dbReference>
<evidence type="ECO:0000256" key="1">
    <source>
        <dbReference type="ARBA" id="ARBA00004123"/>
    </source>
</evidence>
<organism evidence="9 10">
    <name type="scientific">Patiria miniata</name>
    <name type="common">Bat star</name>
    <name type="synonym">Asterina miniata</name>
    <dbReference type="NCBI Taxonomy" id="46514"/>
    <lineage>
        <taxon>Eukaryota</taxon>
        <taxon>Metazoa</taxon>
        <taxon>Echinodermata</taxon>
        <taxon>Eleutherozoa</taxon>
        <taxon>Asterozoa</taxon>
        <taxon>Asteroidea</taxon>
        <taxon>Valvatacea</taxon>
        <taxon>Valvatida</taxon>
        <taxon>Asterinidae</taxon>
        <taxon>Patiria</taxon>
    </lineage>
</organism>
<evidence type="ECO:0000313" key="9">
    <source>
        <dbReference type="EnsemblMetazoa" id="XP_038047212.1"/>
    </source>
</evidence>
<evidence type="ECO:0000256" key="6">
    <source>
        <dbReference type="ARBA" id="ARBA00023242"/>
    </source>
</evidence>
<dbReference type="RefSeq" id="XP_038047220.1">
    <property type="nucleotide sequence ID" value="XM_038191292.1"/>
</dbReference>
<dbReference type="PANTHER" id="PTHR12632">
    <property type="entry name" value="TRANSCRIPTION FACTOR NF-Y ALPHA-RELATED"/>
    <property type="match status" value="1"/>
</dbReference>
<feature type="compositionally biased region" description="Low complexity" evidence="8">
    <location>
        <begin position="371"/>
        <end position="384"/>
    </location>
</feature>
<accession>A0A913Z664</accession>
<keyword evidence="5 7" id="KW-0804">Transcription</keyword>
<dbReference type="OMA" id="VAHMIRV"/>